<feature type="compositionally biased region" description="Basic and acidic residues" evidence="5">
    <location>
        <begin position="374"/>
        <end position="383"/>
    </location>
</feature>
<dbReference type="SMART" id="SM00292">
    <property type="entry name" value="BRCT"/>
    <property type="match status" value="1"/>
</dbReference>
<dbReference type="Pfam" id="PF16892">
    <property type="entry name" value="CHS5_N"/>
    <property type="match status" value="1"/>
</dbReference>
<dbReference type="PANTHER" id="PTHR47351">
    <property type="entry name" value="CHITIN BIOSYNTHESIS PROTEIN CHS5"/>
    <property type="match status" value="1"/>
</dbReference>
<evidence type="ECO:0000256" key="3">
    <source>
        <dbReference type="ARBA" id="ARBA00060872"/>
    </source>
</evidence>
<feature type="compositionally biased region" description="Basic and acidic residues" evidence="5">
    <location>
        <begin position="320"/>
        <end position="344"/>
    </location>
</feature>
<protein>
    <recommendedName>
        <fullName evidence="4">Chitin biosynthesis protein CHS5</fullName>
    </recommendedName>
</protein>
<dbReference type="PROSITE" id="PS50172">
    <property type="entry name" value="BRCT"/>
    <property type="match status" value="1"/>
</dbReference>
<dbReference type="PROSITE" id="PS50853">
    <property type="entry name" value="FN3"/>
    <property type="match status" value="1"/>
</dbReference>
<proteinExistence type="inferred from homology"/>
<feature type="compositionally biased region" description="Acidic residues" evidence="5">
    <location>
        <begin position="441"/>
        <end position="458"/>
    </location>
</feature>
<dbReference type="InterPro" id="IPR031673">
    <property type="entry name" value="Chs5_N"/>
</dbReference>
<dbReference type="InterPro" id="IPR001357">
    <property type="entry name" value="BRCT_dom"/>
</dbReference>
<dbReference type="GO" id="GO:0005802">
    <property type="term" value="C:trans-Golgi network"/>
    <property type="evidence" value="ECO:0007669"/>
    <property type="project" value="TreeGrafter"/>
</dbReference>
<feature type="region of interest" description="Disordered" evidence="5">
    <location>
        <begin position="284"/>
        <end position="383"/>
    </location>
</feature>
<dbReference type="GO" id="GO:0046983">
    <property type="term" value="F:protein dimerization activity"/>
    <property type="evidence" value="ECO:0007669"/>
    <property type="project" value="InterPro"/>
</dbReference>
<sequence>MVEVSLTVGKLDASLALLLTKDHHLIEFPTILLPNGVKAGSIIKIKCDQDNESEKAEQAKFQQIQQEILDTFTLNQPESPNLKIKNITQTSCVLEWDELKLGTSNLKNLILFKDGKKLGSIPQPLNNRTTKLSGLPVDKSFKFQLRLDTTAGTFMSNEIEVTTHKMTDLSGITICLGDFSPNDQFEIKDIEEALKNMGAKYPPQKQVKVDTTHYLCTRENKNNPEYLKANEMNIPIIRPEWLKACERERRIVGVRDFYIKDAVLPDIFAKNYWNKNNKTKKEENLTKPVINITPSTPNDDGKDKFEKAQDPTAESTPPPIEKDGEVNNEKEPVATNESENKPEETVATNIASEENPDEIEETKREEPKQEEESEHEKEAYNELNEQIKEDLKNDGLQGDLNNETVIKEPEPITNPAEEVSNIPEEVSNIPEEADITKDTVVEESEPQIEEKPEDEEVDQIASQITTPQVDSKPIENEIKQENNVEEDISQPINSETDTTEAKEANDDAFDSITLDSKKEEANEKDNDGEEDEDVSEATPEAESNTTSSTTPKRKSKKKKNNKKK</sequence>
<name>A0A9W4TSX7_9ASCO</name>
<feature type="compositionally biased region" description="Basic and acidic residues" evidence="5">
    <location>
        <begin position="515"/>
        <end position="525"/>
    </location>
</feature>
<feature type="compositionally biased region" description="Basic and acidic residues" evidence="5">
    <location>
        <begin position="299"/>
        <end position="309"/>
    </location>
</feature>
<feature type="domain" description="BRCT" evidence="6">
    <location>
        <begin position="164"/>
        <end position="259"/>
    </location>
</feature>
<keyword evidence="9" id="KW-1185">Reference proteome</keyword>
<dbReference type="InterPro" id="IPR036420">
    <property type="entry name" value="BRCT_dom_sf"/>
</dbReference>
<dbReference type="Gene3D" id="6.20.120.50">
    <property type="match status" value="1"/>
</dbReference>
<dbReference type="Pfam" id="PF16893">
    <property type="entry name" value="fn3_2"/>
    <property type="match status" value="1"/>
</dbReference>
<feature type="compositionally biased region" description="Basic and acidic residues" evidence="5">
    <location>
        <begin position="472"/>
        <end position="482"/>
    </location>
</feature>
<organism evidence="8 9">
    <name type="scientific">Candida verbasci</name>
    <dbReference type="NCBI Taxonomy" id="1227364"/>
    <lineage>
        <taxon>Eukaryota</taxon>
        <taxon>Fungi</taxon>
        <taxon>Dikarya</taxon>
        <taxon>Ascomycota</taxon>
        <taxon>Saccharomycotina</taxon>
        <taxon>Pichiomycetes</taxon>
        <taxon>Debaryomycetaceae</taxon>
        <taxon>Candida/Lodderomyces clade</taxon>
        <taxon>Candida</taxon>
    </lineage>
</organism>
<evidence type="ECO:0000256" key="1">
    <source>
        <dbReference type="ARBA" id="ARBA00004555"/>
    </source>
</evidence>
<gene>
    <name evidence="8" type="ORF">CANVERA_P0965</name>
</gene>
<dbReference type="Gene3D" id="3.40.50.10190">
    <property type="entry name" value="BRCT domain"/>
    <property type="match status" value="1"/>
</dbReference>
<comment type="subcellular location">
    <subcellularLocation>
        <location evidence="1">Golgi apparatus</location>
    </subcellularLocation>
</comment>
<dbReference type="InterPro" id="IPR003961">
    <property type="entry name" value="FN3_dom"/>
</dbReference>
<feature type="compositionally biased region" description="Acidic residues" evidence="5">
    <location>
        <begin position="526"/>
        <end position="535"/>
    </location>
</feature>
<dbReference type="PANTHER" id="PTHR47351:SF1">
    <property type="entry name" value="CHITIN BIOSYNTHESIS PROTEIN CHS5"/>
    <property type="match status" value="1"/>
</dbReference>
<dbReference type="Gene3D" id="2.60.40.10">
    <property type="entry name" value="Immunoglobulins"/>
    <property type="match status" value="1"/>
</dbReference>
<dbReference type="Proteomes" id="UP001152885">
    <property type="component" value="Unassembled WGS sequence"/>
</dbReference>
<dbReference type="Pfam" id="PF00533">
    <property type="entry name" value="BRCT"/>
    <property type="match status" value="1"/>
</dbReference>
<accession>A0A9W4TSX7</accession>
<dbReference type="CDD" id="cd17742">
    <property type="entry name" value="BRCT_CHS5_like"/>
    <property type="match status" value="1"/>
</dbReference>
<dbReference type="SUPFAM" id="SSF52113">
    <property type="entry name" value="BRCT domain"/>
    <property type="match status" value="1"/>
</dbReference>
<evidence type="ECO:0000313" key="9">
    <source>
        <dbReference type="Proteomes" id="UP001152885"/>
    </source>
</evidence>
<evidence type="ECO:0000259" key="6">
    <source>
        <dbReference type="PROSITE" id="PS50172"/>
    </source>
</evidence>
<evidence type="ECO:0000256" key="5">
    <source>
        <dbReference type="SAM" id="MobiDB-lite"/>
    </source>
</evidence>
<dbReference type="CDD" id="cd13945">
    <property type="entry name" value="Chs5_N"/>
    <property type="match status" value="1"/>
</dbReference>
<dbReference type="OrthoDB" id="245697at2759"/>
<keyword evidence="2" id="KW-0333">Golgi apparatus</keyword>
<feature type="domain" description="Fibronectin type-III" evidence="7">
    <location>
        <begin position="76"/>
        <end position="170"/>
    </location>
</feature>
<feature type="compositionally biased region" description="Basic residues" evidence="5">
    <location>
        <begin position="551"/>
        <end position="564"/>
    </location>
</feature>
<dbReference type="InterPro" id="IPR052827">
    <property type="entry name" value="CHS_Export/Cell_Fusion_Reg"/>
</dbReference>
<evidence type="ECO:0000313" key="8">
    <source>
        <dbReference type="EMBL" id="CAI5756449.1"/>
    </source>
</evidence>
<dbReference type="AlphaFoldDB" id="A0A9W4TSX7"/>
<dbReference type="GO" id="GO:0006893">
    <property type="term" value="P:Golgi to plasma membrane transport"/>
    <property type="evidence" value="ECO:0007669"/>
    <property type="project" value="TreeGrafter"/>
</dbReference>
<evidence type="ECO:0000259" key="7">
    <source>
        <dbReference type="PROSITE" id="PS50853"/>
    </source>
</evidence>
<comment type="similarity">
    <text evidence="3">Belongs to the CHS5 family.</text>
</comment>
<evidence type="ECO:0000256" key="2">
    <source>
        <dbReference type="ARBA" id="ARBA00023034"/>
    </source>
</evidence>
<dbReference type="GO" id="GO:0034044">
    <property type="term" value="C:exomer complex"/>
    <property type="evidence" value="ECO:0007669"/>
    <property type="project" value="TreeGrafter"/>
</dbReference>
<dbReference type="GO" id="GO:0000747">
    <property type="term" value="P:conjugation with cellular fusion"/>
    <property type="evidence" value="ECO:0007669"/>
    <property type="project" value="TreeGrafter"/>
</dbReference>
<dbReference type="FunFam" id="3.40.50.10190:FF:000077">
    <property type="entry name" value="Chitin biosynthesis protein CHS5"/>
    <property type="match status" value="1"/>
</dbReference>
<evidence type="ECO:0000256" key="4">
    <source>
        <dbReference type="ARBA" id="ARBA00071189"/>
    </source>
</evidence>
<comment type="caution">
    <text evidence="8">The sequence shown here is derived from an EMBL/GenBank/DDBJ whole genome shotgun (WGS) entry which is preliminary data.</text>
</comment>
<dbReference type="InterPro" id="IPR031669">
    <property type="entry name" value="Fn3_2"/>
</dbReference>
<reference evidence="8" key="1">
    <citation type="submission" date="2022-12" db="EMBL/GenBank/DDBJ databases">
        <authorList>
            <person name="Brejova B."/>
        </authorList>
    </citation>
    <scope>NUCLEOTIDE SEQUENCE</scope>
</reference>
<dbReference type="InterPro" id="IPR013783">
    <property type="entry name" value="Ig-like_fold"/>
</dbReference>
<feature type="region of interest" description="Disordered" evidence="5">
    <location>
        <begin position="404"/>
        <end position="564"/>
    </location>
</feature>
<dbReference type="EMBL" id="CANTUO010000001">
    <property type="protein sequence ID" value="CAI5756449.1"/>
    <property type="molecule type" value="Genomic_DNA"/>
</dbReference>